<dbReference type="PANTHER" id="PTHR42760:SF133">
    <property type="entry name" value="3-OXOACYL-[ACYL-CARRIER-PROTEIN] REDUCTASE"/>
    <property type="match status" value="1"/>
</dbReference>
<protein>
    <submittedName>
        <fullName evidence="4">SDR family oxidoreductase</fullName>
    </submittedName>
</protein>
<keyword evidence="2" id="KW-0560">Oxidoreductase</keyword>
<dbReference type="InterPro" id="IPR002347">
    <property type="entry name" value="SDR_fam"/>
</dbReference>
<organism evidence="4 5">
    <name type="scientific">Sorangium atrum</name>
    <dbReference type="NCBI Taxonomy" id="2995308"/>
    <lineage>
        <taxon>Bacteria</taxon>
        <taxon>Pseudomonadati</taxon>
        <taxon>Myxococcota</taxon>
        <taxon>Polyangia</taxon>
        <taxon>Polyangiales</taxon>
        <taxon>Polyangiaceae</taxon>
        <taxon>Sorangium</taxon>
    </lineage>
</organism>
<evidence type="ECO:0000256" key="1">
    <source>
        <dbReference type="ARBA" id="ARBA00006484"/>
    </source>
</evidence>
<dbReference type="RefSeq" id="WP_272095294.1">
    <property type="nucleotide sequence ID" value="NZ_JAQNDK010000001.1"/>
</dbReference>
<name>A0ABT5BZU1_9BACT</name>
<keyword evidence="5" id="KW-1185">Reference proteome</keyword>
<comment type="caution">
    <text evidence="4">The sequence shown here is derived from an EMBL/GenBank/DDBJ whole genome shotgun (WGS) entry which is preliminary data.</text>
</comment>
<sequence>MAKLNGKVAVVTGGSDGIGLATAKLFVAEGATVYVTGRRQERLDEAVEEIGGGAVGVQGDVANLADLDRLFARIRREQGKLDVVFANAGISGVATMGAIDEDHFDRIFGANVKGLLFTVQKALPLMKSGGVVVLNGSMSGSKGFPNQSVYNATKAAVRSFARTWTTDLRGSGIRVNVVSAGAIDTPGMRRFVGGHTEAAEAQISALSQSVPLGRFGGAEEVAKAVLYLASDDSSYVAGAELFVDGGVVAV</sequence>
<dbReference type="SMART" id="SM00822">
    <property type="entry name" value="PKS_KR"/>
    <property type="match status" value="1"/>
</dbReference>
<dbReference type="SUPFAM" id="SSF51735">
    <property type="entry name" value="NAD(P)-binding Rossmann-fold domains"/>
    <property type="match status" value="1"/>
</dbReference>
<evidence type="ECO:0000313" key="4">
    <source>
        <dbReference type="EMBL" id="MDC0678472.1"/>
    </source>
</evidence>
<dbReference type="PRINTS" id="PR00081">
    <property type="entry name" value="GDHRDH"/>
</dbReference>
<gene>
    <name evidence="4" type="ORF">POL72_12080</name>
</gene>
<dbReference type="EMBL" id="JAQNDK010000001">
    <property type="protein sequence ID" value="MDC0678472.1"/>
    <property type="molecule type" value="Genomic_DNA"/>
</dbReference>
<reference evidence="4 5" key="1">
    <citation type="submission" date="2023-01" db="EMBL/GenBank/DDBJ databases">
        <title>Minimal conservation of predation-associated metabolite biosynthetic gene clusters underscores biosynthetic potential of Myxococcota including descriptions for ten novel species: Archangium lansinium sp. nov., Myxococcus landrumus sp. nov., Nannocystis bai.</title>
        <authorList>
            <person name="Ahearne A."/>
            <person name="Stevens C."/>
            <person name="Dowd S."/>
        </authorList>
    </citation>
    <scope>NUCLEOTIDE SEQUENCE [LARGE SCALE GENOMIC DNA]</scope>
    <source>
        <strain evidence="4 5">WIWO2</strain>
    </source>
</reference>
<evidence type="ECO:0000313" key="5">
    <source>
        <dbReference type="Proteomes" id="UP001217485"/>
    </source>
</evidence>
<dbReference type="InterPro" id="IPR036291">
    <property type="entry name" value="NAD(P)-bd_dom_sf"/>
</dbReference>
<accession>A0ABT5BZU1</accession>
<dbReference type="Proteomes" id="UP001217485">
    <property type="component" value="Unassembled WGS sequence"/>
</dbReference>
<dbReference type="CDD" id="cd05233">
    <property type="entry name" value="SDR_c"/>
    <property type="match status" value="1"/>
</dbReference>
<dbReference type="Gene3D" id="3.40.50.720">
    <property type="entry name" value="NAD(P)-binding Rossmann-like Domain"/>
    <property type="match status" value="1"/>
</dbReference>
<dbReference type="InterPro" id="IPR057326">
    <property type="entry name" value="KR_dom"/>
</dbReference>
<evidence type="ECO:0000259" key="3">
    <source>
        <dbReference type="SMART" id="SM00822"/>
    </source>
</evidence>
<proteinExistence type="inferred from homology"/>
<evidence type="ECO:0000256" key="2">
    <source>
        <dbReference type="ARBA" id="ARBA00023002"/>
    </source>
</evidence>
<dbReference type="Pfam" id="PF13561">
    <property type="entry name" value="adh_short_C2"/>
    <property type="match status" value="1"/>
</dbReference>
<dbReference type="PANTHER" id="PTHR42760">
    <property type="entry name" value="SHORT-CHAIN DEHYDROGENASES/REDUCTASES FAMILY MEMBER"/>
    <property type="match status" value="1"/>
</dbReference>
<comment type="similarity">
    <text evidence="1">Belongs to the short-chain dehydrogenases/reductases (SDR) family.</text>
</comment>
<feature type="domain" description="Ketoreductase" evidence="3">
    <location>
        <begin position="7"/>
        <end position="186"/>
    </location>
</feature>